<feature type="signal peptide" evidence="1">
    <location>
        <begin position="1"/>
        <end position="20"/>
    </location>
</feature>
<sequence>MSLRFLLLVTLLFSLSSTYSQERRTAKFGEPTESELAMNIYEKDTTAAAVVLYEQGYYYYDAVGDYIKLIKEVHRKIKVFNSKSFEYGTVEIPLFSLDGTREKVKNLNAWTYNGNTKTRVTSDAVFITSDPGIGTVCKVVFPNVSNGSIIEYVYKIESPFLFNFYGWHFQSDLPKIYSEFLFKIPIEYQFENVLYGKHPLYLNISQVTDDCLQTKFNTMIIACPITLYAMIDIPAFNEEDYMLSSKNYISRVEFEPKELFAVSGWSKSKKFTKEWKDVDKFIRKGEMGRQLKNSKYFKENLPDSILAKTNALEKAKAIYSFIQNHYTWNGTFYSSETEVKDAFDDKKGSIPEINLSLINALEAAGLDAKLMLLSTRQNGLPTTLYPVMTKFNYTIAVLKIADQTYLLDATDKQAPFGVIPFHALNVQGRVMDFKKGSYWLPIEPFKQNIYYVNAQITATTDGDFTGKVSQASYGYIGLKKRSLIEEKTLDTYIKTEGNDKAGVEIQDYQVADLNSIEKPLKENYSVLIAPETVGDKVILYPFFNKTYISENPFKLKERNYPIDFGFPFTNTYLLSIDLGSVYEVEQLPQSRSIKLPGEDGECSVTYISEGNKIKIRFNMKLNEYRFPPAAYQSLKEYFGTMITILKKESIILKKL</sequence>
<dbReference type="Gene3D" id="2.60.40.3140">
    <property type="match status" value="1"/>
</dbReference>
<dbReference type="AlphaFoldDB" id="A0A9X1U3I1"/>
<protein>
    <recommendedName>
        <fullName evidence="4">DUF3857 domain-containing protein</fullName>
    </recommendedName>
</protein>
<evidence type="ECO:0000256" key="1">
    <source>
        <dbReference type="SAM" id="SignalP"/>
    </source>
</evidence>
<evidence type="ECO:0000313" key="3">
    <source>
        <dbReference type="Proteomes" id="UP001139461"/>
    </source>
</evidence>
<feature type="chain" id="PRO_5040750471" description="DUF3857 domain-containing protein" evidence="1">
    <location>
        <begin position="21"/>
        <end position="655"/>
    </location>
</feature>
<evidence type="ECO:0008006" key="4">
    <source>
        <dbReference type="Google" id="ProtNLM"/>
    </source>
</evidence>
<evidence type="ECO:0000313" key="2">
    <source>
        <dbReference type="EMBL" id="MCG2419583.1"/>
    </source>
</evidence>
<dbReference type="Gene3D" id="3.10.620.30">
    <property type="match status" value="1"/>
</dbReference>
<proteinExistence type="predicted"/>
<gene>
    <name evidence="2" type="ORF">K8089_11165</name>
</gene>
<comment type="caution">
    <text evidence="2">The sequence shown here is derived from an EMBL/GenBank/DDBJ whole genome shotgun (WGS) entry which is preliminary data.</text>
</comment>
<reference evidence="2" key="1">
    <citation type="submission" date="2021-09" db="EMBL/GenBank/DDBJ databases">
        <title>Genome of Aequorivita sp. strain F47161.</title>
        <authorList>
            <person name="Wang Y."/>
        </authorList>
    </citation>
    <scope>NUCLEOTIDE SEQUENCE</scope>
    <source>
        <strain evidence="2">F47161</strain>
    </source>
</reference>
<dbReference type="RefSeq" id="WP_237603371.1">
    <property type="nucleotide sequence ID" value="NZ_JAIRBA010000022.1"/>
</dbReference>
<dbReference type="Gene3D" id="2.60.120.1130">
    <property type="match status" value="1"/>
</dbReference>
<keyword evidence="1" id="KW-0732">Signal</keyword>
<keyword evidence="3" id="KW-1185">Reference proteome</keyword>
<name>A0A9X1U3I1_9FLAO</name>
<dbReference type="Proteomes" id="UP001139461">
    <property type="component" value="Unassembled WGS sequence"/>
</dbReference>
<dbReference type="EMBL" id="JAIRBA010000022">
    <property type="protein sequence ID" value="MCG2419583.1"/>
    <property type="molecule type" value="Genomic_DNA"/>
</dbReference>
<organism evidence="2 3">
    <name type="scientific">Aequorivita vitellina</name>
    <dbReference type="NCBI Taxonomy" id="2874475"/>
    <lineage>
        <taxon>Bacteria</taxon>
        <taxon>Pseudomonadati</taxon>
        <taxon>Bacteroidota</taxon>
        <taxon>Flavobacteriia</taxon>
        <taxon>Flavobacteriales</taxon>
        <taxon>Flavobacteriaceae</taxon>
        <taxon>Aequorivita</taxon>
    </lineage>
</organism>
<accession>A0A9X1U3I1</accession>